<organism evidence="4 5">
    <name type="scientific">Chanos chanos</name>
    <name type="common">Milkfish</name>
    <name type="synonym">Mugil chanos</name>
    <dbReference type="NCBI Taxonomy" id="29144"/>
    <lineage>
        <taxon>Eukaryota</taxon>
        <taxon>Metazoa</taxon>
        <taxon>Chordata</taxon>
        <taxon>Craniata</taxon>
        <taxon>Vertebrata</taxon>
        <taxon>Euteleostomi</taxon>
        <taxon>Actinopterygii</taxon>
        <taxon>Neopterygii</taxon>
        <taxon>Teleostei</taxon>
        <taxon>Ostariophysi</taxon>
        <taxon>Gonorynchiformes</taxon>
        <taxon>Chanidae</taxon>
        <taxon>Chanos</taxon>
    </lineage>
</organism>
<dbReference type="AlphaFoldDB" id="A0A6J2UVQ9"/>
<evidence type="ECO:0000256" key="2">
    <source>
        <dbReference type="ARBA" id="ARBA00093469"/>
    </source>
</evidence>
<accession>A0A6J2UVQ9</accession>
<dbReference type="InterPro" id="IPR017920">
    <property type="entry name" value="COMM"/>
</dbReference>
<dbReference type="GeneID" id="115807658"/>
<dbReference type="Pfam" id="PF21672">
    <property type="entry name" value="COMM_HN"/>
    <property type="match status" value="1"/>
</dbReference>
<protein>
    <recommendedName>
        <fullName evidence="1">COMM domain-containing protein 3</fullName>
    </recommendedName>
</protein>
<dbReference type="PROSITE" id="PS51269">
    <property type="entry name" value="COMM"/>
    <property type="match status" value="1"/>
</dbReference>
<dbReference type="RefSeq" id="XP_030624625.1">
    <property type="nucleotide sequence ID" value="XM_030768765.1"/>
</dbReference>
<dbReference type="InterPro" id="IPR037355">
    <property type="entry name" value="COMMD3"/>
</dbReference>
<dbReference type="CTD" id="23412"/>
<evidence type="ECO:0000259" key="3">
    <source>
        <dbReference type="PROSITE" id="PS51269"/>
    </source>
</evidence>
<evidence type="ECO:0000313" key="4">
    <source>
        <dbReference type="Proteomes" id="UP000504632"/>
    </source>
</evidence>
<comment type="similarity">
    <text evidence="2">Belongs to the COMM domain-containing protein 3 family.</text>
</comment>
<dbReference type="CDD" id="cd04751">
    <property type="entry name" value="Commd3"/>
    <property type="match status" value="1"/>
</dbReference>
<proteinExistence type="inferred from homology"/>
<reference evidence="5" key="1">
    <citation type="submission" date="2025-08" db="UniProtKB">
        <authorList>
            <consortium name="RefSeq"/>
        </authorList>
    </citation>
    <scope>IDENTIFICATION</scope>
</reference>
<evidence type="ECO:0000313" key="5">
    <source>
        <dbReference type="RefSeq" id="XP_030624625.1"/>
    </source>
</evidence>
<keyword evidence="4" id="KW-1185">Reference proteome</keyword>
<dbReference type="PANTHER" id="PTHR31159:SF1">
    <property type="entry name" value="COMM DOMAIN-CONTAINING PROTEIN 3"/>
    <property type="match status" value="1"/>
</dbReference>
<feature type="domain" description="COMM" evidence="3">
    <location>
        <begin position="123"/>
        <end position="194"/>
    </location>
</feature>
<evidence type="ECO:0000256" key="1">
    <source>
        <dbReference type="ARBA" id="ARBA00016548"/>
    </source>
</evidence>
<name>A0A6J2UVQ9_CHACN</name>
<dbReference type="Proteomes" id="UP000504632">
    <property type="component" value="Chromosome 3"/>
</dbReference>
<gene>
    <name evidence="5" type="primary">commd3</name>
</gene>
<dbReference type="Pfam" id="PF07258">
    <property type="entry name" value="COMM_domain"/>
    <property type="match status" value="1"/>
</dbReference>
<dbReference type="GO" id="GO:0006814">
    <property type="term" value="P:sodium ion transport"/>
    <property type="evidence" value="ECO:0007669"/>
    <property type="project" value="InterPro"/>
</dbReference>
<dbReference type="PANTHER" id="PTHR31159">
    <property type="entry name" value="COMM DOMAIN-CONTAINING PROTEIN 3"/>
    <property type="match status" value="1"/>
</dbReference>
<sequence>MELSESVLKGLQALGDPVNFDMNKFTTLSELAFRGLLSSESEAVLDHPDLKQIDPIVLKHCHIALTTFILESVKQNADKSTVSSCLEDVRFDTERADALCTLYQQNKTDLENLLSSIDKCPPHITDVSWRLEYCMKNAHVHKVNQPSYLISFSVENGDNGRSSEEELNFSCTMEQLQDLVGKMKDAAKSIEKAMQL</sequence>